<dbReference type="GO" id="GO:0035556">
    <property type="term" value="P:intracellular signal transduction"/>
    <property type="evidence" value="ECO:0007669"/>
    <property type="project" value="InterPro"/>
</dbReference>
<dbReference type="SMART" id="SM00044">
    <property type="entry name" value="CYCc"/>
    <property type="match status" value="1"/>
</dbReference>
<dbReference type="PATRIC" id="fig|224013.5.peg.2419"/>
<name>A0A0M4TU97_9NOSO</name>
<dbReference type="Proteomes" id="UP000062645">
    <property type="component" value="Chromosome"/>
</dbReference>
<evidence type="ECO:0000313" key="6">
    <source>
        <dbReference type="Proteomes" id="UP000062645"/>
    </source>
</evidence>
<evidence type="ECO:0000259" key="3">
    <source>
        <dbReference type="PROSITE" id="PS50125"/>
    </source>
</evidence>
<dbReference type="PROSITE" id="PS50125">
    <property type="entry name" value="GUANYLATE_CYCLASE_2"/>
    <property type="match status" value="1"/>
</dbReference>
<reference evidence="6" key="1">
    <citation type="submission" date="2015-07" db="EMBL/GenBank/DDBJ databases">
        <title>Genome Of Nitrogen-Fixing Cyanobacterium Nostoc piscinale CENA21 From Solimoes/Amazon River Floodplain Sediments And Comparative Genomics To Uncover Biosynthetic Natural Products Potential.</title>
        <authorList>
            <person name="Leao T.F."/>
            <person name="Leao P.N."/>
            <person name="Guimaraes P.I."/>
            <person name="de Melo A.G.C."/>
            <person name="Ramos R.T.J."/>
            <person name="Silva A."/>
            <person name="Fiore M.F."/>
            <person name="Schneider M.P.C."/>
        </authorList>
    </citation>
    <scope>NUCLEOTIDE SEQUENCE [LARGE SCALE GENOMIC DNA]</scope>
    <source>
        <strain evidence="6">CENA21</strain>
    </source>
</reference>
<dbReference type="CDD" id="cd06225">
    <property type="entry name" value="HAMP"/>
    <property type="match status" value="1"/>
</dbReference>
<gene>
    <name evidence="5" type="ORF">ACX27_10010</name>
</gene>
<dbReference type="CDD" id="cd07302">
    <property type="entry name" value="CHD"/>
    <property type="match status" value="1"/>
</dbReference>
<comment type="similarity">
    <text evidence="1">Belongs to the adenylyl cyclase class-3 family.</text>
</comment>
<dbReference type="AlphaFoldDB" id="A0A0M4TU97"/>
<dbReference type="InterPro" id="IPR001054">
    <property type="entry name" value="A/G_cyclase"/>
</dbReference>
<evidence type="ECO:0000259" key="4">
    <source>
        <dbReference type="PROSITE" id="PS50885"/>
    </source>
</evidence>
<protein>
    <submittedName>
        <fullName evidence="5">Adenylate cyclase</fullName>
    </submittedName>
</protein>
<evidence type="ECO:0000256" key="2">
    <source>
        <dbReference type="SAM" id="Phobius"/>
    </source>
</evidence>
<dbReference type="Pfam" id="PF00211">
    <property type="entry name" value="Guanylate_cyc"/>
    <property type="match status" value="1"/>
</dbReference>
<proteinExistence type="inferred from homology"/>
<feature type="transmembrane region" description="Helical" evidence="2">
    <location>
        <begin position="12"/>
        <end position="33"/>
    </location>
</feature>
<dbReference type="Gene3D" id="6.10.340.10">
    <property type="match status" value="1"/>
</dbReference>
<feature type="domain" description="HAMP" evidence="4">
    <location>
        <begin position="215"/>
        <end position="267"/>
    </location>
</feature>
<sequence length="492" mass="54351">MKLFSFRSIRTRIITATTLLNVALVGAIVLVWAKTENTLYREQKLNEARFVSRVLGTSTFANHLEERNWSQMRLNLNVMLRENADFVYILVSDARLENQIIAAYPEYLQGQYIPDIVPLKVSDAAQKASPKSNLIETFALTDINFGNHIRAKRGDRIIEVASTIYKLSGDKIGTLRIGVSLRQVNLAVANAVNKALIVGFISLVVSLVCAYILARRLSNPIRRLQTSAAQIASGDLQHRAEITNADEIGALANSFNEMSAALQSSFHKLQKTLASFELFVPNKFILAIAPQGIENIEVGIAVIRHITILFCDIRGYTSISEMMTPIEIFTFLNDYLACIGQVIDRSGGFIDKYIGDAVMALFDDDNTDGALKAAILMHQALDQFNQERMQKKLPKINIGIGLHRGEVVMGTVGFTGRIDSTVIGDAVNIASRIEGLTKQYGCKILVTEAVIESLSQPDLFSFKLVDQAVKLKGKDEAIAVYELLLVTPTVLI</sequence>
<keyword evidence="2" id="KW-0812">Transmembrane</keyword>
<dbReference type="OrthoDB" id="337251at2"/>
<feature type="transmembrane region" description="Helical" evidence="2">
    <location>
        <begin position="195"/>
        <end position="214"/>
    </location>
</feature>
<dbReference type="SUPFAM" id="SSF55073">
    <property type="entry name" value="Nucleotide cyclase"/>
    <property type="match status" value="1"/>
</dbReference>
<reference evidence="5 6" key="2">
    <citation type="journal article" date="2016" name="Genome Announc.">
        <title>Draft Genome Sequence of the N2-Fixing Cyanobacterium Nostoc piscinale CENA21, Isolated from the Brazilian Amazon Floodplain.</title>
        <authorList>
            <person name="Leao T."/>
            <person name="Guimaraes P.I."/>
            <person name="de Melo A.G."/>
            <person name="Ramos R.T."/>
            <person name="Leao P.N."/>
            <person name="Silva A."/>
            <person name="Fiore M.F."/>
            <person name="Schneider M.P."/>
        </authorList>
    </citation>
    <scope>NUCLEOTIDE SEQUENCE [LARGE SCALE GENOMIC DNA]</scope>
    <source>
        <strain evidence="5 6">CENA21</strain>
    </source>
</reference>
<dbReference type="STRING" id="224013.ACX27_10010"/>
<dbReference type="PROSITE" id="PS50885">
    <property type="entry name" value="HAMP"/>
    <property type="match status" value="1"/>
</dbReference>
<dbReference type="EMBL" id="CP012036">
    <property type="protein sequence ID" value="ALF53106.1"/>
    <property type="molecule type" value="Genomic_DNA"/>
</dbReference>
<dbReference type="Gene3D" id="3.30.70.1230">
    <property type="entry name" value="Nucleotide cyclase"/>
    <property type="match status" value="1"/>
</dbReference>
<keyword evidence="6" id="KW-1185">Reference proteome</keyword>
<dbReference type="InterPro" id="IPR003660">
    <property type="entry name" value="HAMP_dom"/>
</dbReference>
<keyword evidence="2" id="KW-1133">Transmembrane helix</keyword>
<dbReference type="Pfam" id="PF00672">
    <property type="entry name" value="HAMP"/>
    <property type="match status" value="1"/>
</dbReference>
<dbReference type="RefSeq" id="WP_062291599.1">
    <property type="nucleotide sequence ID" value="NZ_CP012036.1"/>
</dbReference>
<dbReference type="GO" id="GO:0004016">
    <property type="term" value="F:adenylate cyclase activity"/>
    <property type="evidence" value="ECO:0007669"/>
    <property type="project" value="UniProtKB-ARBA"/>
</dbReference>
<dbReference type="KEGG" id="npz:ACX27_10010"/>
<evidence type="ECO:0000313" key="5">
    <source>
        <dbReference type="EMBL" id="ALF53106.1"/>
    </source>
</evidence>
<dbReference type="GO" id="GO:0009190">
    <property type="term" value="P:cyclic nucleotide biosynthetic process"/>
    <property type="evidence" value="ECO:0007669"/>
    <property type="project" value="InterPro"/>
</dbReference>
<feature type="domain" description="Guanylate cyclase" evidence="3">
    <location>
        <begin position="307"/>
        <end position="434"/>
    </location>
</feature>
<dbReference type="PANTHER" id="PTHR43081:SF1">
    <property type="entry name" value="ADENYLATE CYCLASE, TERMINAL-DIFFERENTIATION SPECIFIC"/>
    <property type="match status" value="1"/>
</dbReference>
<keyword evidence="2" id="KW-0472">Membrane</keyword>
<dbReference type="InterPro" id="IPR029787">
    <property type="entry name" value="Nucleotide_cyclase"/>
</dbReference>
<dbReference type="PANTHER" id="PTHR43081">
    <property type="entry name" value="ADENYLATE CYCLASE, TERMINAL-DIFFERENTIATION SPECIFIC-RELATED"/>
    <property type="match status" value="1"/>
</dbReference>
<dbReference type="SUPFAM" id="SSF158472">
    <property type="entry name" value="HAMP domain-like"/>
    <property type="match status" value="1"/>
</dbReference>
<evidence type="ECO:0000256" key="1">
    <source>
        <dbReference type="ARBA" id="ARBA00005381"/>
    </source>
</evidence>
<dbReference type="GO" id="GO:0016020">
    <property type="term" value="C:membrane"/>
    <property type="evidence" value="ECO:0007669"/>
    <property type="project" value="InterPro"/>
</dbReference>
<dbReference type="InterPro" id="IPR050697">
    <property type="entry name" value="Adenylyl/Guanylyl_Cyclase_3/4"/>
</dbReference>
<organism evidence="5 6">
    <name type="scientific">Nostoc piscinale CENA21</name>
    <dbReference type="NCBI Taxonomy" id="224013"/>
    <lineage>
        <taxon>Bacteria</taxon>
        <taxon>Bacillati</taxon>
        <taxon>Cyanobacteriota</taxon>
        <taxon>Cyanophyceae</taxon>
        <taxon>Nostocales</taxon>
        <taxon>Nostocaceae</taxon>
        <taxon>Nostoc</taxon>
    </lineage>
</organism>
<accession>A0A0M4TU97</accession>
<dbReference type="SMART" id="SM00304">
    <property type="entry name" value="HAMP"/>
    <property type="match status" value="1"/>
</dbReference>